<dbReference type="SUPFAM" id="SSF48452">
    <property type="entry name" value="TPR-like"/>
    <property type="match status" value="2"/>
</dbReference>
<feature type="repeat" description="TPR" evidence="3">
    <location>
        <begin position="310"/>
        <end position="343"/>
    </location>
</feature>
<dbReference type="SUPFAM" id="SSF56399">
    <property type="entry name" value="ADP-ribosylation"/>
    <property type="match status" value="1"/>
</dbReference>
<dbReference type="InterPro" id="IPR011990">
    <property type="entry name" value="TPR-like_helical_dom_sf"/>
</dbReference>
<feature type="repeat" description="TPR" evidence="3">
    <location>
        <begin position="195"/>
        <end position="228"/>
    </location>
</feature>
<evidence type="ECO:0000313" key="4">
    <source>
        <dbReference type="EMBL" id="CAF4503117.1"/>
    </source>
</evidence>
<evidence type="ECO:0000256" key="2">
    <source>
        <dbReference type="ARBA" id="ARBA00022803"/>
    </source>
</evidence>
<dbReference type="Pfam" id="PF13181">
    <property type="entry name" value="TPR_8"/>
    <property type="match status" value="1"/>
</dbReference>
<dbReference type="EMBL" id="CAJOBC010106343">
    <property type="protein sequence ID" value="CAF4503117.1"/>
    <property type="molecule type" value="Genomic_DNA"/>
</dbReference>
<evidence type="ECO:0008006" key="6">
    <source>
        <dbReference type="Google" id="ProtNLM"/>
    </source>
</evidence>
<gene>
    <name evidence="4" type="ORF">SRO942_LOCUS44930</name>
</gene>
<dbReference type="Pfam" id="PF13424">
    <property type="entry name" value="TPR_12"/>
    <property type="match status" value="2"/>
</dbReference>
<dbReference type="PANTHER" id="PTHR45641:SF19">
    <property type="entry name" value="NEPHROCYSTIN-3"/>
    <property type="match status" value="1"/>
</dbReference>
<dbReference type="Gene3D" id="1.25.40.10">
    <property type="entry name" value="Tetratricopeptide repeat domain"/>
    <property type="match status" value="2"/>
</dbReference>
<reference evidence="4" key="1">
    <citation type="submission" date="2021-02" db="EMBL/GenBank/DDBJ databases">
        <authorList>
            <person name="Nowell W R."/>
        </authorList>
    </citation>
    <scope>NUCLEOTIDE SEQUENCE</scope>
</reference>
<dbReference type="Proteomes" id="UP000681722">
    <property type="component" value="Unassembled WGS sequence"/>
</dbReference>
<evidence type="ECO:0000256" key="3">
    <source>
        <dbReference type="PROSITE-ProRule" id="PRU00339"/>
    </source>
</evidence>
<comment type="caution">
    <text evidence="4">The sequence shown here is derived from an EMBL/GenBank/DDBJ whole genome shotgun (WGS) entry which is preliminary data.</text>
</comment>
<keyword evidence="1" id="KW-0677">Repeat</keyword>
<feature type="repeat" description="TPR" evidence="3">
    <location>
        <begin position="153"/>
        <end position="186"/>
    </location>
</feature>
<dbReference type="PROSITE" id="PS50005">
    <property type="entry name" value="TPR"/>
    <property type="match status" value="4"/>
</dbReference>
<dbReference type="AlphaFoldDB" id="A0A8S2XK62"/>
<organism evidence="4 5">
    <name type="scientific">Didymodactylos carnosus</name>
    <dbReference type="NCBI Taxonomy" id="1234261"/>
    <lineage>
        <taxon>Eukaryota</taxon>
        <taxon>Metazoa</taxon>
        <taxon>Spiralia</taxon>
        <taxon>Gnathifera</taxon>
        <taxon>Rotifera</taxon>
        <taxon>Eurotatoria</taxon>
        <taxon>Bdelloidea</taxon>
        <taxon>Philodinida</taxon>
        <taxon>Philodinidae</taxon>
        <taxon>Didymodactylos</taxon>
    </lineage>
</organism>
<dbReference type="InterPro" id="IPR019734">
    <property type="entry name" value="TPR_rpt"/>
</dbReference>
<protein>
    <recommendedName>
        <fullName evidence="6">Tetratricopeptide repeat protein</fullName>
    </recommendedName>
</protein>
<keyword evidence="2 3" id="KW-0802">TPR repeat</keyword>
<evidence type="ECO:0000256" key="1">
    <source>
        <dbReference type="ARBA" id="ARBA00022737"/>
    </source>
</evidence>
<name>A0A8S2XK62_9BILA</name>
<dbReference type="PANTHER" id="PTHR45641">
    <property type="entry name" value="TETRATRICOPEPTIDE REPEAT PROTEIN (AFU_ORTHOLOGUE AFUA_6G03870)"/>
    <property type="match status" value="1"/>
</dbReference>
<accession>A0A8S2XK62</accession>
<feature type="repeat" description="TPR" evidence="3">
    <location>
        <begin position="394"/>
        <end position="427"/>
    </location>
</feature>
<sequence length="451" mass="53164">MYDKSAFVIMTKVWCDESSIIHLIVYRGQIMSTEELNKIKDNPGIHISMNSFMSTSKNINVALAFISNIENTDEWKPVLSEIIIDLNLKTIIFADINKLSIMKDEQEILFSLSTIFEILSIIYDEQLKDNEKKLKKYFQMLLNTLSNDHEDIPSVYHNLGNVYRQKRELNLALDYYTQAYNLRKKYFCTNHIQIASSLHNIGLTYHAKKDYNRALNYLKDALNMEDTIYPNDHENKAVTMEHIGNVYSSQKEYNLALNYLTNAYEMYQRILPNQHPDIAWTAGNIGVIYENKKELIYQQLKLPKNHLRIGHTIQTMGDIFKEINDFHQALDYYQQALHIFEQCLPSDQEVLIQCLVLISELYFNYNIFDDALNNRFKVLFLQQKFYTSEHIDIAWSLFSIGQLYKCIKNYYQALDYFNKSLKIYQSNYEPEHVDIKRVQNEIEDMTSESDG</sequence>
<dbReference type="SMART" id="SM00028">
    <property type="entry name" value="TPR"/>
    <property type="match status" value="5"/>
</dbReference>
<dbReference type="Gene3D" id="3.90.176.10">
    <property type="entry name" value="Toxin ADP-ribosyltransferase, Chain A, domain 1"/>
    <property type="match status" value="1"/>
</dbReference>
<proteinExistence type="predicted"/>
<dbReference type="OrthoDB" id="66906at2759"/>
<evidence type="ECO:0000313" key="5">
    <source>
        <dbReference type="Proteomes" id="UP000681722"/>
    </source>
</evidence>